<proteinExistence type="inferred from homology"/>
<dbReference type="Pfam" id="PF00535">
    <property type="entry name" value="Glycos_transf_2"/>
    <property type="match status" value="1"/>
</dbReference>
<keyword evidence="5" id="KW-0460">Magnesium</keyword>
<dbReference type="Proteomes" id="UP000230007">
    <property type="component" value="Unassembled WGS sequence"/>
</dbReference>
<sequence>MRNISIAAVIPAYNEDRTVGLVVRAVKSVPAISEVIVVDDGSEDRTKERARAAHAKVITINPNQGKGEAMVVGVSLTDADIILFVDADFINLTREHIETIIKPILDGRYDMVTGVVDRGKSINKIMESIDDPFAGIRALSREIWDMTPREFKDGYLVDSGLHVTASRADKKIKNIVLQNLKQVSKTKKYGFVKGVFLYAKMWGEIAVKAFMFIWIR</sequence>
<evidence type="ECO:0000256" key="4">
    <source>
        <dbReference type="ARBA" id="ARBA00022679"/>
    </source>
</evidence>
<evidence type="ECO:0000256" key="5">
    <source>
        <dbReference type="ARBA" id="ARBA00022842"/>
    </source>
</evidence>
<evidence type="ECO:0000259" key="6">
    <source>
        <dbReference type="Pfam" id="PF00535"/>
    </source>
</evidence>
<keyword evidence="4" id="KW-0808">Transferase</keyword>
<comment type="cofactor">
    <cofactor evidence="1">
        <name>Mg(2+)</name>
        <dbReference type="ChEBI" id="CHEBI:18420"/>
    </cofactor>
</comment>
<dbReference type="InterPro" id="IPR050256">
    <property type="entry name" value="Glycosyltransferase_2"/>
</dbReference>
<dbReference type="SUPFAM" id="SSF53448">
    <property type="entry name" value="Nucleotide-diphospho-sugar transferases"/>
    <property type="match status" value="1"/>
</dbReference>
<dbReference type="InterPro" id="IPR001173">
    <property type="entry name" value="Glyco_trans_2-like"/>
</dbReference>
<accession>A0A2H0AKZ4</accession>
<reference evidence="7 8" key="1">
    <citation type="submission" date="2017-09" db="EMBL/GenBank/DDBJ databases">
        <title>Depth-based differentiation of microbial function through sediment-hosted aquifers and enrichment of novel symbionts in the deep terrestrial subsurface.</title>
        <authorList>
            <person name="Probst A.J."/>
            <person name="Ladd B."/>
            <person name="Jarett J.K."/>
            <person name="Geller-Mcgrath D.E."/>
            <person name="Sieber C.M."/>
            <person name="Emerson J.B."/>
            <person name="Anantharaman K."/>
            <person name="Thomas B.C."/>
            <person name="Malmstrom R."/>
            <person name="Stieglmeier M."/>
            <person name="Klingl A."/>
            <person name="Woyke T."/>
            <person name="Ryan C.M."/>
            <person name="Banfield J.F."/>
        </authorList>
    </citation>
    <scope>NUCLEOTIDE SEQUENCE [LARGE SCALE GENOMIC DNA]</scope>
    <source>
        <strain evidence="7">CG23_combo_of_CG06-09_8_20_14_all_42_19</strain>
    </source>
</reference>
<evidence type="ECO:0000256" key="1">
    <source>
        <dbReference type="ARBA" id="ARBA00001946"/>
    </source>
</evidence>
<dbReference type="GO" id="GO:0016757">
    <property type="term" value="F:glycosyltransferase activity"/>
    <property type="evidence" value="ECO:0007669"/>
    <property type="project" value="UniProtKB-KW"/>
</dbReference>
<evidence type="ECO:0000256" key="3">
    <source>
        <dbReference type="ARBA" id="ARBA00022676"/>
    </source>
</evidence>
<evidence type="ECO:0000313" key="8">
    <source>
        <dbReference type="Proteomes" id="UP000230007"/>
    </source>
</evidence>
<dbReference type="AlphaFoldDB" id="A0A2H0AKZ4"/>
<dbReference type="PANTHER" id="PTHR48090">
    <property type="entry name" value="UNDECAPRENYL-PHOSPHATE 4-DEOXY-4-FORMAMIDO-L-ARABINOSE TRANSFERASE-RELATED"/>
    <property type="match status" value="1"/>
</dbReference>
<organism evidence="7 8">
    <name type="scientific">Candidatus Colwellbacteria bacterium CG23_combo_of_CG06-09_8_20_14_all_42_19</name>
    <dbReference type="NCBI Taxonomy" id="1974541"/>
    <lineage>
        <taxon>Bacteria</taxon>
        <taxon>Candidatus Colwelliibacteriota</taxon>
    </lineage>
</organism>
<dbReference type="PANTHER" id="PTHR48090:SF10">
    <property type="entry name" value="GLUCOSYL-3-PHOSPHOGLYCERATE SYNTHASE"/>
    <property type="match status" value="1"/>
</dbReference>
<evidence type="ECO:0000256" key="2">
    <source>
        <dbReference type="ARBA" id="ARBA00006739"/>
    </source>
</evidence>
<feature type="domain" description="Glycosyltransferase 2-like" evidence="6">
    <location>
        <begin position="9"/>
        <end position="127"/>
    </location>
</feature>
<comment type="similarity">
    <text evidence="2">Belongs to the glycosyltransferase 2 family.</text>
</comment>
<dbReference type="CDD" id="cd04179">
    <property type="entry name" value="DPM_DPG-synthase_like"/>
    <property type="match status" value="1"/>
</dbReference>
<dbReference type="Gene3D" id="3.90.550.10">
    <property type="entry name" value="Spore Coat Polysaccharide Biosynthesis Protein SpsA, Chain A"/>
    <property type="match status" value="1"/>
</dbReference>
<keyword evidence="3" id="KW-0328">Glycosyltransferase</keyword>
<comment type="caution">
    <text evidence="7">The sequence shown here is derived from an EMBL/GenBank/DDBJ whole genome shotgun (WGS) entry which is preliminary data.</text>
</comment>
<evidence type="ECO:0000313" key="7">
    <source>
        <dbReference type="EMBL" id="PIP46067.1"/>
    </source>
</evidence>
<protein>
    <recommendedName>
        <fullName evidence="6">Glycosyltransferase 2-like domain-containing protein</fullName>
    </recommendedName>
</protein>
<name>A0A2H0AKZ4_9BACT</name>
<dbReference type="InterPro" id="IPR029044">
    <property type="entry name" value="Nucleotide-diphossugar_trans"/>
</dbReference>
<gene>
    <name evidence="7" type="ORF">COX15_01625</name>
</gene>
<dbReference type="EMBL" id="PCSK01000033">
    <property type="protein sequence ID" value="PIP46067.1"/>
    <property type="molecule type" value="Genomic_DNA"/>
</dbReference>